<gene>
    <name evidence="1" type="ORF">JBS370_LOCUS30870</name>
</gene>
<dbReference type="Proteomes" id="UP000663836">
    <property type="component" value="Unassembled WGS sequence"/>
</dbReference>
<protein>
    <submittedName>
        <fullName evidence="1">Uncharacterized protein</fullName>
    </submittedName>
</protein>
<evidence type="ECO:0000313" key="2">
    <source>
        <dbReference type="Proteomes" id="UP000663836"/>
    </source>
</evidence>
<proteinExistence type="predicted"/>
<dbReference type="AlphaFoldDB" id="A0A819U682"/>
<dbReference type="EMBL" id="CAJOBD010007331">
    <property type="protein sequence ID" value="CAF4084058.1"/>
    <property type="molecule type" value="Genomic_DNA"/>
</dbReference>
<evidence type="ECO:0000313" key="1">
    <source>
        <dbReference type="EMBL" id="CAF4084058.1"/>
    </source>
</evidence>
<accession>A0A819U682</accession>
<organism evidence="1 2">
    <name type="scientific">Rotaria sordida</name>
    <dbReference type="NCBI Taxonomy" id="392033"/>
    <lineage>
        <taxon>Eukaryota</taxon>
        <taxon>Metazoa</taxon>
        <taxon>Spiralia</taxon>
        <taxon>Gnathifera</taxon>
        <taxon>Rotifera</taxon>
        <taxon>Eurotatoria</taxon>
        <taxon>Bdelloidea</taxon>
        <taxon>Philodinida</taxon>
        <taxon>Philodinidae</taxon>
        <taxon>Rotaria</taxon>
    </lineage>
</organism>
<name>A0A819U682_9BILA</name>
<comment type="caution">
    <text evidence="1">The sequence shown here is derived from an EMBL/GenBank/DDBJ whole genome shotgun (WGS) entry which is preliminary data.</text>
</comment>
<reference evidence="1" key="1">
    <citation type="submission" date="2021-02" db="EMBL/GenBank/DDBJ databases">
        <authorList>
            <person name="Nowell W R."/>
        </authorList>
    </citation>
    <scope>NUCLEOTIDE SEQUENCE</scope>
</reference>
<sequence>MIKSKSRKSIDIEKLWQTSFLTYGDKCSSFFRSNRRIFSSLPPFPESALSKTTIGCSIIVGIGIDSIVPINSFIDVGRFVVDNDGIFLDVSTLFLIPLTPTTIVGVHRPFDVIFGFIDGSEFLITIFFGND</sequence>